<proteinExistence type="predicted"/>
<dbReference type="RefSeq" id="XP_019849431.1">
    <property type="nucleotide sequence ID" value="XM_019993872.1"/>
</dbReference>
<feature type="signal peptide" evidence="3">
    <location>
        <begin position="1"/>
        <end position="22"/>
    </location>
</feature>
<dbReference type="Proteomes" id="UP000007879">
    <property type="component" value="Unassembled WGS sequence"/>
</dbReference>
<feature type="transmembrane region" description="Helical" evidence="2">
    <location>
        <begin position="297"/>
        <end position="321"/>
    </location>
</feature>
<sequence>MKSEMILLTIAMILFNIDSCYCAGTMLSDADCNVHIRATSVTPSVYSLHWVAHQLSSFCKTFYKMKVTCQSMNSCKKLVPRNETLVHYYPVIGETGLLTGLHPNTLYNCSAQLQTGSRKHEPSQSFTVQTGIGAPERPLKPNIRKKDDNALIIKVYNSSTCNGPISGYELQFHVADTISLDKDNLPLIPEDQLKPLSGNLASLEEAKNNKKASSFYIRERVIHDITINTRSLMSGALKVNSTYVVITSVYTRVQDQELLYSYSLPSDPITFKTDELPTKESDTNDDESFSERYGQRLLYVIAGASPFGVILCMFALICLIWRIRSNRLKNKRNKMYMYEPLKLSAISERNIHNHQSATCYTIPGSPDLVSPYFSHSPYPPTHIEPPRSPRPPSQRRTPLHNLLYYQYNNDDDDNELIGISISPRPQFVPPLELTPPIDHSLTSVQPTDHSLTSVQPIDHSLTSVSPLNHSLASVQPIDHSLTGTLLVNHSLTSVLPVDHSLTSVSSVDHSLTSVSSVDHSLTSVLPVNHSFTSVLPVNHLVTSVSSDHSLTTVLPVDHSLTSVPQINHFLTSVPPVDHSLTTVSSVDHLLTSVIPIDNSLASVPQMNHSLTSVPPVDHSLTSVSSVDHLLTSALPVDHSLTNVPQMNHSLTGVSSVDHSLTSVLPVDHSLTSVSPLGPMSPTIQPLLQSPMSPTTPPAGAANKPHQPPHIAVHRACPPLIKSYSSPVIVPNTQSPPITQPPSLMTPPPLVTAPSTLLTTPPTLLTTPSTLLTTPPTLLTTSSALLTTPALFSSLSPGDSGLIDQAPDLEMQFSELNLYPCSRNISPLQIPDSAHLPNLQDDSSVSSSSSYYLAPEIPHEYSSAYVTANTSPAESFFLAPQEPFKKPENPQENTEEVGVVHSPMTDTLPSAMNVLEFLTPPMSPWQPKNTLQLLVSDEYYQSCNGFENKERCINDEVIECSNDAERKGFYSIYNMESDYSLDCSGANISEAPVINGDNIINGDCDEEEGNESKRNGSFIINVKALERLINVERSSSSSLETIN</sequence>
<reference evidence="5" key="1">
    <citation type="journal article" date="2010" name="Nature">
        <title>The Amphimedon queenslandica genome and the evolution of animal complexity.</title>
        <authorList>
            <person name="Srivastava M."/>
            <person name="Simakov O."/>
            <person name="Chapman J."/>
            <person name="Fahey B."/>
            <person name="Gauthier M.E."/>
            <person name="Mitros T."/>
            <person name="Richards G.S."/>
            <person name="Conaco C."/>
            <person name="Dacre M."/>
            <person name="Hellsten U."/>
            <person name="Larroux C."/>
            <person name="Putnam N.H."/>
            <person name="Stanke M."/>
            <person name="Adamska M."/>
            <person name="Darling A."/>
            <person name="Degnan S.M."/>
            <person name="Oakley T.H."/>
            <person name="Plachetzki D.C."/>
            <person name="Zhai Y."/>
            <person name="Adamski M."/>
            <person name="Calcino A."/>
            <person name="Cummins S.F."/>
            <person name="Goodstein D.M."/>
            <person name="Harris C."/>
            <person name="Jackson D.J."/>
            <person name="Leys S.P."/>
            <person name="Shu S."/>
            <person name="Woodcroft B.J."/>
            <person name="Vervoort M."/>
            <person name="Kosik K.S."/>
            <person name="Manning G."/>
            <person name="Degnan B.M."/>
            <person name="Rokhsar D.S."/>
        </authorList>
    </citation>
    <scope>NUCLEOTIDE SEQUENCE [LARGE SCALE GENOMIC DNA]</scope>
</reference>
<dbReference type="InterPro" id="IPR036116">
    <property type="entry name" value="FN3_sf"/>
</dbReference>
<dbReference type="EnsemblMetazoa" id="XM_019993872.1">
    <property type="protein sequence ID" value="XP_019849431.1"/>
    <property type="gene ID" value="LOC109580557"/>
</dbReference>
<evidence type="ECO:0000256" key="1">
    <source>
        <dbReference type="SAM" id="MobiDB-lite"/>
    </source>
</evidence>
<reference evidence="4" key="2">
    <citation type="submission" date="2024-06" db="UniProtKB">
        <authorList>
            <consortium name="EnsemblMetazoa"/>
        </authorList>
    </citation>
    <scope>IDENTIFICATION</scope>
</reference>
<dbReference type="SUPFAM" id="SSF49265">
    <property type="entry name" value="Fibronectin type III"/>
    <property type="match status" value="1"/>
</dbReference>
<evidence type="ECO:0000256" key="3">
    <source>
        <dbReference type="SAM" id="SignalP"/>
    </source>
</evidence>
<evidence type="ECO:0000313" key="5">
    <source>
        <dbReference type="Proteomes" id="UP000007879"/>
    </source>
</evidence>
<keyword evidence="3" id="KW-0732">Signal</keyword>
<feature type="region of interest" description="Disordered" evidence="1">
    <location>
        <begin position="373"/>
        <end position="397"/>
    </location>
</feature>
<feature type="chain" id="PRO_5042906498" description="Fibronectin type-III domain-containing protein" evidence="3">
    <location>
        <begin position="23"/>
        <end position="1042"/>
    </location>
</feature>
<keyword evidence="5" id="KW-1185">Reference proteome</keyword>
<dbReference type="GeneID" id="109580557"/>
<feature type="compositionally biased region" description="Pro residues" evidence="1">
    <location>
        <begin position="377"/>
        <end position="392"/>
    </location>
</feature>
<evidence type="ECO:0000256" key="2">
    <source>
        <dbReference type="SAM" id="Phobius"/>
    </source>
</evidence>
<evidence type="ECO:0008006" key="6">
    <source>
        <dbReference type="Google" id="ProtNLM"/>
    </source>
</evidence>
<protein>
    <recommendedName>
        <fullName evidence="6">Fibronectin type-III domain-containing protein</fullName>
    </recommendedName>
</protein>
<keyword evidence="2" id="KW-0472">Membrane</keyword>
<keyword evidence="2" id="KW-1133">Transmembrane helix</keyword>
<evidence type="ECO:0000313" key="4">
    <source>
        <dbReference type="EnsemblMetazoa" id="XP_019849431.1"/>
    </source>
</evidence>
<keyword evidence="2" id="KW-0812">Transmembrane</keyword>
<organism evidence="4 5">
    <name type="scientific">Amphimedon queenslandica</name>
    <name type="common">Sponge</name>
    <dbReference type="NCBI Taxonomy" id="400682"/>
    <lineage>
        <taxon>Eukaryota</taxon>
        <taxon>Metazoa</taxon>
        <taxon>Porifera</taxon>
        <taxon>Demospongiae</taxon>
        <taxon>Heteroscleromorpha</taxon>
        <taxon>Haplosclerida</taxon>
        <taxon>Niphatidae</taxon>
        <taxon>Amphimedon</taxon>
    </lineage>
</organism>
<dbReference type="KEGG" id="aqu:109580557"/>
<dbReference type="AlphaFoldDB" id="A0AAN0IYA7"/>
<accession>A0AAN0IYA7</accession>
<name>A0AAN0IYA7_AMPQE</name>